<organism evidence="3 4">
    <name type="scientific">Parasporobacterium paucivorans DSM 15970</name>
    <dbReference type="NCBI Taxonomy" id="1122934"/>
    <lineage>
        <taxon>Bacteria</taxon>
        <taxon>Bacillati</taxon>
        <taxon>Bacillota</taxon>
        <taxon>Clostridia</taxon>
        <taxon>Lachnospirales</taxon>
        <taxon>Lachnospiraceae</taxon>
        <taxon>Parasporobacterium</taxon>
    </lineage>
</organism>
<keyword evidence="1" id="KW-0408">Iron</keyword>
<dbReference type="InterPro" id="IPR038157">
    <property type="entry name" value="FeoA_core_dom"/>
</dbReference>
<dbReference type="AlphaFoldDB" id="A0A1M6DNK8"/>
<dbReference type="GO" id="GO:0046914">
    <property type="term" value="F:transition metal ion binding"/>
    <property type="evidence" value="ECO:0007669"/>
    <property type="project" value="InterPro"/>
</dbReference>
<reference evidence="3 4" key="1">
    <citation type="submission" date="2016-11" db="EMBL/GenBank/DDBJ databases">
        <authorList>
            <person name="Jaros S."/>
            <person name="Januszkiewicz K."/>
            <person name="Wedrychowicz H."/>
        </authorList>
    </citation>
    <scope>NUCLEOTIDE SEQUENCE [LARGE SCALE GENOMIC DNA]</scope>
    <source>
        <strain evidence="3 4">DSM 15970</strain>
    </source>
</reference>
<dbReference type="SUPFAM" id="SSF50037">
    <property type="entry name" value="C-terminal domain of transcriptional repressors"/>
    <property type="match status" value="1"/>
</dbReference>
<keyword evidence="4" id="KW-1185">Reference proteome</keyword>
<dbReference type="OrthoDB" id="9811076at2"/>
<protein>
    <submittedName>
        <fullName evidence="3">Ferrous iron transport protein A</fullName>
    </submittedName>
</protein>
<sequence length="72" mass="7977">MTLKDLKPGEKGIISYIGHQGPFRRRIMDMGLTPGTSVKVIKMAPLGDPIEINIRGYGLSLRKQEAENILIV</sequence>
<feature type="domain" description="Ferrous iron transporter FeoA-like" evidence="2">
    <location>
        <begin position="1"/>
        <end position="72"/>
    </location>
</feature>
<dbReference type="PANTHER" id="PTHR42954:SF2">
    <property type="entry name" value="FE(2+) TRANSPORT PROTEIN A"/>
    <property type="match status" value="1"/>
</dbReference>
<dbReference type="Gene3D" id="2.30.30.90">
    <property type="match status" value="1"/>
</dbReference>
<dbReference type="PANTHER" id="PTHR42954">
    <property type="entry name" value="FE(2+) TRANSPORT PROTEIN A"/>
    <property type="match status" value="1"/>
</dbReference>
<evidence type="ECO:0000313" key="4">
    <source>
        <dbReference type="Proteomes" id="UP000184342"/>
    </source>
</evidence>
<dbReference type="EMBL" id="FQYT01000006">
    <property type="protein sequence ID" value="SHI74780.1"/>
    <property type="molecule type" value="Genomic_DNA"/>
</dbReference>
<dbReference type="InterPro" id="IPR008988">
    <property type="entry name" value="Transcriptional_repressor_C"/>
</dbReference>
<dbReference type="SMART" id="SM00899">
    <property type="entry name" value="FeoA"/>
    <property type="match status" value="1"/>
</dbReference>
<evidence type="ECO:0000313" key="3">
    <source>
        <dbReference type="EMBL" id="SHI74780.1"/>
    </source>
</evidence>
<evidence type="ECO:0000256" key="1">
    <source>
        <dbReference type="ARBA" id="ARBA00023004"/>
    </source>
</evidence>
<proteinExistence type="predicted"/>
<dbReference type="RefSeq" id="WP_073993034.1">
    <property type="nucleotide sequence ID" value="NZ_FQYT01000006.1"/>
</dbReference>
<gene>
    <name evidence="3" type="ORF">SAMN02745691_00763</name>
</gene>
<accession>A0A1M6DNK8</accession>
<evidence type="ECO:0000259" key="2">
    <source>
        <dbReference type="SMART" id="SM00899"/>
    </source>
</evidence>
<dbReference type="STRING" id="1122934.SAMN02745691_00763"/>
<dbReference type="InterPro" id="IPR052713">
    <property type="entry name" value="FeoA"/>
</dbReference>
<dbReference type="Proteomes" id="UP000184342">
    <property type="component" value="Unassembled WGS sequence"/>
</dbReference>
<name>A0A1M6DNK8_9FIRM</name>
<dbReference type="Pfam" id="PF04023">
    <property type="entry name" value="FeoA"/>
    <property type="match status" value="1"/>
</dbReference>
<dbReference type="InterPro" id="IPR007167">
    <property type="entry name" value="Fe-transptr_FeoA-like"/>
</dbReference>